<dbReference type="HOGENOM" id="CLU_767004_0_0_11"/>
<sequence length="361" mass="39908">MLLLRQLIRHRLIENGTRRGRDNQQRAGISGGLSALRLGTLSRVFGSVQRGGGKYLVQGQAPRLGLHDHARATAVRGVIHRAVTVKGVIAQVVQVQVHQALLARLTQQGQLQRLQVLGENRDHIVAHGLLPRLLGRMLGHLRRILLSVLDQVNQTRRRSQQHKAGLILGRGNHFGHNLLNKRNHDLFTRTGCKARRTSQLNQQQILNRHGLQTGHLAQRLANSRVIHGALTLGHVSEQVHGQVHELLLVEALFIALILGHLVDQAATAQLLSLVAGGHLIKTDHQNLLVPAGTGNRQLTGRRHRSGSRTGLKILDTEHLTAGKTLLRGISKELNRHLTTNTVRLTDTSHHNLHNFPPLDTS</sequence>
<evidence type="ECO:0000313" key="2">
    <source>
        <dbReference type="Proteomes" id="UP000001883"/>
    </source>
</evidence>
<gene>
    <name evidence="1" type="ordered locus">RMDY18_08430</name>
</gene>
<proteinExistence type="predicted"/>
<accession>D2NSP9</accession>
<reference evidence="1 2" key="2">
    <citation type="journal article" date="2010" name="J Osaka Dent Univ">
        <title>Isolation and identification of Rothia mucilaginosa from persistent apical periodontitis lesions.</title>
        <authorList>
            <person name="Yamane K."/>
            <person name="Yoshida M."/>
            <person name="Fujihira T."/>
            <person name="Baba T."/>
            <person name="Tsuji N."/>
            <person name="Hayashi H."/>
            <person name="Sugimori C."/>
            <person name="Yamanaka T."/>
            <person name="Mashimo C."/>
            <person name="Nambu T."/>
            <person name="Kawai H."/>
            <person name="Fukushima H."/>
        </authorList>
    </citation>
    <scope>NUCLEOTIDE SEQUENCE [LARGE SCALE GENOMIC DNA]</scope>
    <source>
        <strain evidence="1 2">DY-18</strain>
    </source>
</reference>
<name>D2NSP9_ROTMD</name>
<dbReference type="Proteomes" id="UP000001883">
    <property type="component" value="Chromosome"/>
</dbReference>
<reference evidence="1 2" key="3">
    <citation type="journal article" date="2010" name="Sequencing">
        <title>Complete Genome Sequence of Rothia mucilaginosa DY-18: A Clinical Isolate with Dense Meshwork-Like Structures from a Persistent Apical Periodontitis Lesion.</title>
        <authorList>
            <person name="Yamane K."/>
            <person name="Nambu T."/>
            <person name="Yamanaka T."/>
            <person name="Mashimo C."/>
            <person name="Sugimori C."/>
            <person name="Leung K.-P."/>
            <person name="Fukushima H."/>
        </authorList>
    </citation>
    <scope>NUCLEOTIDE SEQUENCE [LARGE SCALE GENOMIC DNA]</scope>
    <source>
        <strain evidence="1 2">DY-18</strain>
    </source>
</reference>
<evidence type="ECO:0000313" key="1">
    <source>
        <dbReference type="EMBL" id="BAI64675.1"/>
    </source>
</evidence>
<keyword evidence="2" id="KW-1185">Reference proteome</keyword>
<dbReference type="KEGG" id="rmu:RMDY18_08430"/>
<protein>
    <submittedName>
        <fullName evidence="1">Phox homology domain protein</fullName>
    </submittedName>
</protein>
<organism evidence="1 2">
    <name type="scientific">Rothia mucilaginosa (strain DY-18)</name>
    <name type="common">Stomatococcus mucilaginosus</name>
    <dbReference type="NCBI Taxonomy" id="680646"/>
    <lineage>
        <taxon>Bacteria</taxon>
        <taxon>Bacillati</taxon>
        <taxon>Actinomycetota</taxon>
        <taxon>Actinomycetes</taxon>
        <taxon>Micrococcales</taxon>
        <taxon>Micrococcaceae</taxon>
        <taxon>Rothia</taxon>
    </lineage>
</organism>
<reference evidence="2" key="1">
    <citation type="submission" date="2009-07" db="EMBL/GenBank/DDBJ databases">
        <title>Complete genome sequence of Rothia mucilaginosa DJ.</title>
        <authorList>
            <person name="Yamane K."/>
            <person name="Nambu T."/>
            <person name="Mashimo C."/>
            <person name="Sugimori C."/>
            <person name="Yamanaka T."/>
            <person name="Leung K."/>
            <person name="Fukushima H."/>
        </authorList>
    </citation>
    <scope>NUCLEOTIDE SEQUENCE [LARGE SCALE GENOMIC DNA]</scope>
    <source>
        <strain evidence="2">DY-18</strain>
    </source>
</reference>
<dbReference type="EMBL" id="AP011540">
    <property type="protein sequence ID" value="BAI64675.1"/>
    <property type="molecule type" value="Genomic_DNA"/>
</dbReference>
<dbReference type="AlphaFoldDB" id="D2NSP9"/>